<dbReference type="AlphaFoldDB" id="A0AAV8ZM15"/>
<protein>
    <recommendedName>
        <fullName evidence="1">PiggyBac transposable element-derived protein domain-containing protein</fullName>
    </recommendedName>
</protein>
<sequence length="203" mass="23392">MINEIVQQTNVKLNDVRLSHRKQNSPDYKDTDAIELKRFIGLLMLSSICKSGHENMLSLTMKLVVLHSEQLVILQKRFEKLLQCLQFDDKNTRDERREHDGTAAISFIFKKFVLNSQNCFNLGTAYVDKMLVGFRGKCKFRIYMPNKSVKYGIKILSLTDARNSYFYNGCIYTGKDSDGQTLSKNENKVQKPTQAVIRLAKPL</sequence>
<name>A0AAV8ZM15_9CUCU</name>
<evidence type="ECO:0000259" key="1">
    <source>
        <dbReference type="Pfam" id="PF13843"/>
    </source>
</evidence>
<accession>A0AAV8ZM15</accession>
<evidence type="ECO:0000313" key="3">
    <source>
        <dbReference type="Proteomes" id="UP001162156"/>
    </source>
</evidence>
<evidence type="ECO:0000313" key="2">
    <source>
        <dbReference type="EMBL" id="KAJ8965821.1"/>
    </source>
</evidence>
<proteinExistence type="predicted"/>
<feature type="domain" description="PiggyBac transposable element-derived protein" evidence="1">
    <location>
        <begin position="1"/>
        <end position="203"/>
    </location>
</feature>
<dbReference type="PANTHER" id="PTHR46599">
    <property type="entry name" value="PIGGYBAC TRANSPOSABLE ELEMENT-DERIVED PROTEIN 4"/>
    <property type="match status" value="1"/>
</dbReference>
<dbReference type="Pfam" id="PF13843">
    <property type="entry name" value="DDE_Tnp_1_7"/>
    <property type="match status" value="1"/>
</dbReference>
<dbReference type="PANTHER" id="PTHR46599:SF6">
    <property type="entry name" value="DUAL SPECIFICITY PHOSPHATASE 26"/>
    <property type="match status" value="1"/>
</dbReference>
<dbReference type="Proteomes" id="UP001162156">
    <property type="component" value="Unassembled WGS sequence"/>
</dbReference>
<reference evidence="2" key="1">
    <citation type="journal article" date="2023" name="Insect Mol. Biol.">
        <title>Genome sequencing provides insights into the evolution of gene families encoding plant cell wall-degrading enzymes in longhorned beetles.</title>
        <authorList>
            <person name="Shin N.R."/>
            <person name="Okamura Y."/>
            <person name="Kirsch R."/>
            <person name="Pauchet Y."/>
        </authorList>
    </citation>
    <scope>NUCLEOTIDE SEQUENCE</scope>
    <source>
        <strain evidence="2">RBIC_L_NR</strain>
    </source>
</reference>
<dbReference type="EMBL" id="JANEYF010001151">
    <property type="protein sequence ID" value="KAJ8965821.1"/>
    <property type="molecule type" value="Genomic_DNA"/>
</dbReference>
<comment type="caution">
    <text evidence="2">The sequence shown here is derived from an EMBL/GenBank/DDBJ whole genome shotgun (WGS) entry which is preliminary data.</text>
</comment>
<keyword evidence="3" id="KW-1185">Reference proteome</keyword>
<gene>
    <name evidence="2" type="ORF">NQ314_003888</name>
</gene>
<dbReference type="InterPro" id="IPR029526">
    <property type="entry name" value="PGBD"/>
</dbReference>
<organism evidence="2 3">
    <name type="scientific">Rhamnusium bicolor</name>
    <dbReference type="NCBI Taxonomy" id="1586634"/>
    <lineage>
        <taxon>Eukaryota</taxon>
        <taxon>Metazoa</taxon>
        <taxon>Ecdysozoa</taxon>
        <taxon>Arthropoda</taxon>
        <taxon>Hexapoda</taxon>
        <taxon>Insecta</taxon>
        <taxon>Pterygota</taxon>
        <taxon>Neoptera</taxon>
        <taxon>Endopterygota</taxon>
        <taxon>Coleoptera</taxon>
        <taxon>Polyphaga</taxon>
        <taxon>Cucujiformia</taxon>
        <taxon>Chrysomeloidea</taxon>
        <taxon>Cerambycidae</taxon>
        <taxon>Lepturinae</taxon>
        <taxon>Rhagiini</taxon>
        <taxon>Rhamnusium</taxon>
    </lineage>
</organism>